<dbReference type="InterPro" id="IPR050188">
    <property type="entry name" value="RluA_PseudoU_synthase"/>
</dbReference>
<sequence length="295" mass="32813">MRWQVPRDVPEGARALDLLLSRFPALADPTATELGTRFATGEIVDADGRPWAAADRVAPGEEMWFHRELRPEAVPEIELPVLHRDDHLLVIDKPHDVATMPRGAHILSSALVRLRRETGIESLVPLHRLDRRTAGVLAFGIRSEERSAYQQLFARREVEKEYEALAMPEPGSSLPRSPGERLTLLDRLVTVRGELATQVVPGAVNAETELEMIAAEPSGALRVRLRPRTGRTHQLRAQLAARGAPILGEDLYGTTADVPAEAERPLQLLARRLAFRDPCTAEPREFLSTRELEAE</sequence>
<organism evidence="5 6">
    <name type="scientific">Brachybacterium ginsengisoli</name>
    <dbReference type="NCBI Taxonomy" id="1331682"/>
    <lineage>
        <taxon>Bacteria</taxon>
        <taxon>Bacillati</taxon>
        <taxon>Actinomycetota</taxon>
        <taxon>Actinomycetes</taxon>
        <taxon>Micrococcales</taxon>
        <taxon>Dermabacteraceae</taxon>
        <taxon>Brachybacterium</taxon>
    </lineage>
</organism>
<dbReference type="SUPFAM" id="SSF55120">
    <property type="entry name" value="Pseudouridine synthase"/>
    <property type="match status" value="1"/>
</dbReference>
<dbReference type="EMBL" id="CP023564">
    <property type="protein sequence ID" value="ATG55520.1"/>
    <property type="molecule type" value="Genomic_DNA"/>
</dbReference>
<name>A0A291GZ97_9MICO</name>
<dbReference type="PANTHER" id="PTHR21600:SF84">
    <property type="entry name" value="PSEUDOURIDINE SYNTHASE RSUA_RLUA-LIKE DOMAIN-CONTAINING PROTEIN"/>
    <property type="match status" value="1"/>
</dbReference>
<accession>A0A291GZ97</accession>
<evidence type="ECO:0000256" key="2">
    <source>
        <dbReference type="ARBA" id="ARBA00031870"/>
    </source>
</evidence>
<dbReference type="AlphaFoldDB" id="A0A291GZ97"/>
<evidence type="ECO:0000259" key="4">
    <source>
        <dbReference type="Pfam" id="PF00849"/>
    </source>
</evidence>
<gene>
    <name evidence="5" type="ORF">CFK41_12605</name>
</gene>
<dbReference type="InterPro" id="IPR020103">
    <property type="entry name" value="PsdUridine_synth_cat_dom_sf"/>
</dbReference>
<dbReference type="GO" id="GO:0000455">
    <property type="term" value="P:enzyme-directed rRNA pseudouridine synthesis"/>
    <property type="evidence" value="ECO:0007669"/>
    <property type="project" value="TreeGrafter"/>
</dbReference>
<dbReference type="Pfam" id="PF00849">
    <property type="entry name" value="PseudoU_synth_2"/>
    <property type="match status" value="1"/>
</dbReference>
<dbReference type="GO" id="GO:0009982">
    <property type="term" value="F:pseudouridine synthase activity"/>
    <property type="evidence" value="ECO:0007669"/>
    <property type="project" value="InterPro"/>
</dbReference>
<dbReference type="KEGG" id="bgg:CFK41_12605"/>
<evidence type="ECO:0000313" key="6">
    <source>
        <dbReference type="Proteomes" id="UP000217889"/>
    </source>
</evidence>
<reference evidence="5 6" key="1">
    <citation type="journal article" date="2014" name="Int. J. Syst. Evol. Microbiol.">
        <title>Brachybacterium ginsengisoli sp. nov., isolated from soil of a ginseng field.</title>
        <authorList>
            <person name="Hoang V.A."/>
            <person name="Kim Y.J."/>
            <person name="Nguyen N.L."/>
            <person name="Yang D.C."/>
        </authorList>
    </citation>
    <scope>NUCLEOTIDE SEQUENCE [LARGE SCALE GENOMIC DNA]</scope>
    <source>
        <strain evidence="5 6">DCY80</strain>
    </source>
</reference>
<evidence type="ECO:0000313" key="5">
    <source>
        <dbReference type="EMBL" id="ATG55520.1"/>
    </source>
</evidence>
<dbReference type="InterPro" id="IPR006145">
    <property type="entry name" value="PsdUridine_synth_RsuA/RluA"/>
</dbReference>
<comment type="catalytic activity">
    <reaction evidence="1">
        <text>a uridine in RNA = a pseudouridine in RNA</text>
        <dbReference type="Rhea" id="RHEA:48348"/>
        <dbReference type="Rhea" id="RHEA-COMP:12068"/>
        <dbReference type="Rhea" id="RHEA-COMP:12069"/>
        <dbReference type="ChEBI" id="CHEBI:65314"/>
        <dbReference type="ChEBI" id="CHEBI:65315"/>
    </reaction>
</comment>
<feature type="domain" description="Pseudouridine synthase RsuA/RluA-like" evidence="4">
    <location>
        <begin position="87"/>
        <end position="241"/>
    </location>
</feature>
<proteinExistence type="predicted"/>
<dbReference type="GO" id="GO:0140098">
    <property type="term" value="F:catalytic activity, acting on RNA"/>
    <property type="evidence" value="ECO:0007669"/>
    <property type="project" value="UniProtKB-ARBA"/>
</dbReference>
<keyword evidence="6" id="KW-1185">Reference proteome</keyword>
<protein>
    <recommendedName>
        <fullName evidence="2">RNA pseudouridylate synthase</fullName>
    </recommendedName>
    <alternativeName>
        <fullName evidence="3">RNA-uridine isomerase</fullName>
    </alternativeName>
</protein>
<evidence type="ECO:0000256" key="1">
    <source>
        <dbReference type="ARBA" id="ARBA00000073"/>
    </source>
</evidence>
<dbReference type="GO" id="GO:0003723">
    <property type="term" value="F:RNA binding"/>
    <property type="evidence" value="ECO:0007669"/>
    <property type="project" value="InterPro"/>
</dbReference>
<dbReference type="PANTHER" id="PTHR21600">
    <property type="entry name" value="MITOCHONDRIAL RNA PSEUDOURIDINE SYNTHASE"/>
    <property type="match status" value="1"/>
</dbReference>
<evidence type="ECO:0000256" key="3">
    <source>
        <dbReference type="ARBA" id="ARBA00033164"/>
    </source>
</evidence>
<dbReference type="OrthoDB" id="9807829at2"/>
<dbReference type="Gene3D" id="3.30.2350.10">
    <property type="entry name" value="Pseudouridine synthase"/>
    <property type="match status" value="1"/>
</dbReference>
<dbReference type="Proteomes" id="UP000217889">
    <property type="component" value="Chromosome"/>
</dbReference>